<dbReference type="Proteomes" id="UP000299102">
    <property type="component" value="Unassembled WGS sequence"/>
</dbReference>
<accession>A0A4C1SCZ4</accession>
<reference evidence="1 2" key="1">
    <citation type="journal article" date="2019" name="Commun. Biol.">
        <title>The bagworm genome reveals a unique fibroin gene that provides high tensile strength.</title>
        <authorList>
            <person name="Kono N."/>
            <person name="Nakamura H."/>
            <person name="Ohtoshi R."/>
            <person name="Tomita M."/>
            <person name="Numata K."/>
            <person name="Arakawa K."/>
        </authorList>
    </citation>
    <scope>NUCLEOTIDE SEQUENCE [LARGE SCALE GENOMIC DNA]</scope>
</reference>
<dbReference type="EMBL" id="BGZK01003331">
    <property type="protein sequence ID" value="GBP00039.1"/>
    <property type="molecule type" value="Genomic_DNA"/>
</dbReference>
<comment type="caution">
    <text evidence="1">The sequence shown here is derived from an EMBL/GenBank/DDBJ whole genome shotgun (WGS) entry which is preliminary data.</text>
</comment>
<dbReference type="AlphaFoldDB" id="A0A4C1SCZ4"/>
<evidence type="ECO:0000313" key="2">
    <source>
        <dbReference type="Proteomes" id="UP000299102"/>
    </source>
</evidence>
<proteinExistence type="predicted"/>
<keyword evidence="2" id="KW-1185">Reference proteome</keyword>
<sequence length="127" mass="14367">MSGKERKWERETGQPSALGRIQFCCYSQSNANQMDNFYYAGAYAHRLTQLSYGSYKASSSAFKSVVHFNTQSIPHTKTAKRWPGHGSNYGNDIANERTRKGMTLSEEASYPSLDCPFTILEAYRAFL</sequence>
<organism evidence="1 2">
    <name type="scientific">Eumeta variegata</name>
    <name type="common">Bagworm moth</name>
    <name type="synonym">Eumeta japonica</name>
    <dbReference type="NCBI Taxonomy" id="151549"/>
    <lineage>
        <taxon>Eukaryota</taxon>
        <taxon>Metazoa</taxon>
        <taxon>Ecdysozoa</taxon>
        <taxon>Arthropoda</taxon>
        <taxon>Hexapoda</taxon>
        <taxon>Insecta</taxon>
        <taxon>Pterygota</taxon>
        <taxon>Neoptera</taxon>
        <taxon>Endopterygota</taxon>
        <taxon>Lepidoptera</taxon>
        <taxon>Glossata</taxon>
        <taxon>Ditrysia</taxon>
        <taxon>Tineoidea</taxon>
        <taxon>Psychidae</taxon>
        <taxon>Oiketicinae</taxon>
        <taxon>Eumeta</taxon>
    </lineage>
</organism>
<evidence type="ECO:0000313" key="1">
    <source>
        <dbReference type="EMBL" id="GBP00039.1"/>
    </source>
</evidence>
<name>A0A4C1SCZ4_EUMVA</name>
<protein>
    <submittedName>
        <fullName evidence="1">Uncharacterized protein</fullName>
    </submittedName>
</protein>
<gene>
    <name evidence="1" type="ORF">EVAR_73428_1</name>
</gene>